<dbReference type="AlphaFoldDB" id="A0A9W4TES2"/>
<sequence length="106" mass="12545">MDFIKKIERIKRIHELICEEKTGSPAVFAKRMFLSRSQLYNELEIIKELDAPLKYCKKRESFYYETSFELVLHYSLSIIIDEETREIFGGSEFRPILLDGSIVSLF</sequence>
<organism evidence="1 2">
    <name type="scientific">Flavobacterium collinsii</name>
    <dbReference type="NCBI Taxonomy" id="1114861"/>
    <lineage>
        <taxon>Bacteria</taxon>
        <taxon>Pseudomonadati</taxon>
        <taxon>Bacteroidota</taxon>
        <taxon>Flavobacteriia</taxon>
        <taxon>Flavobacteriales</taxon>
        <taxon>Flavobacteriaceae</taxon>
        <taxon>Flavobacterium</taxon>
    </lineage>
</organism>
<dbReference type="KEGG" id="fcs:TRV642_1153"/>
<evidence type="ECO:0008006" key="3">
    <source>
        <dbReference type="Google" id="ProtNLM"/>
    </source>
</evidence>
<dbReference type="EMBL" id="OX336425">
    <property type="protein sequence ID" value="CAI2766164.1"/>
    <property type="molecule type" value="Genomic_DNA"/>
</dbReference>
<name>A0A9W4TES2_9FLAO</name>
<dbReference type="RefSeq" id="WP_263362372.1">
    <property type="nucleotide sequence ID" value="NZ_OX336425.1"/>
</dbReference>
<evidence type="ECO:0000313" key="1">
    <source>
        <dbReference type="EMBL" id="CAI2766164.1"/>
    </source>
</evidence>
<proteinExistence type="predicted"/>
<protein>
    <recommendedName>
        <fullName evidence="3">Helix-turn-helix type 11 domain-containing protein</fullName>
    </recommendedName>
</protein>
<reference evidence="1" key="1">
    <citation type="submission" date="2022-09" db="EMBL/GenBank/DDBJ databases">
        <authorList>
            <person name="Duchaud E."/>
        </authorList>
    </citation>
    <scope>NUCLEOTIDE SEQUENCE</scope>
    <source>
        <strain evidence="1">TRV642</strain>
    </source>
</reference>
<gene>
    <name evidence="1" type="ORF">TRV642_1153</name>
</gene>
<evidence type="ECO:0000313" key="2">
    <source>
        <dbReference type="Proteomes" id="UP001152749"/>
    </source>
</evidence>
<accession>A0A9W4TES2</accession>
<dbReference type="Proteomes" id="UP001152749">
    <property type="component" value="Chromosome"/>
</dbReference>